<feature type="transmembrane region" description="Helical" evidence="1">
    <location>
        <begin position="30"/>
        <end position="49"/>
    </location>
</feature>
<reference evidence="3 4" key="1">
    <citation type="submission" date="2017-11" db="EMBL/GenBank/DDBJ databases">
        <title>Genomic Encyclopedia of Archaeal and Bacterial Type Strains, Phase II (KMG-II): From Individual Species to Whole Genera.</title>
        <authorList>
            <person name="Goeker M."/>
        </authorList>
    </citation>
    <scope>NUCLEOTIDE SEQUENCE [LARGE SCALE GENOMIC DNA]</scope>
    <source>
        <strain evidence="3 4">DSM 11115</strain>
    </source>
</reference>
<dbReference type="InterPro" id="IPR010559">
    <property type="entry name" value="Sig_transdc_His_kin_internal"/>
</dbReference>
<dbReference type="GO" id="GO:0016020">
    <property type="term" value="C:membrane"/>
    <property type="evidence" value="ECO:0007669"/>
    <property type="project" value="InterPro"/>
</dbReference>
<gene>
    <name evidence="3" type="ORF">CLV45_2393</name>
</gene>
<evidence type="ECO:0000256" key="1">
    <source>
        <dbReference type="SAM" id="Phobius"/>
    </source>
</evidence>
<protein>
    <submittedName>
        <fullName evidence="3">Histidine kinase</fullName>
    </submittedName>
</protein>
<comment type="caution">
    <text evidence="3">The sequence shown here is derived from an EMBL/GenBank/DDBJ whole genome shotgun (WGS) entry which is preliminary data.</text>
</comment>
<dbReference type="OrthoDB" id="9792992at2"/>
<dbReference type="EMBL" id="PGFA01000001">
    <property type="protein sequence ID" value="PJJ60956.1"/>
    <property type="molecule type" value="Genomic_DNA"/>
</dbReference>
<dbReference type="InterPro" id="IPR050640">
    <property type="entry name" value="Bact_2-comp_sensor_kinase"/>
</dbReference>
<evidence type="ECO:0000313" key="4">
    <source>
        <dbReference type="Proteomes" id="UP000228535"/>
    </source>
</evidence>
<feature type="domain" description="Signal transduction histidine kinase internal region" evidence="2">
    <location>
        <begin position="175"/>
        <end position="254"/>
    </location>
</feature>
<dbReference type="GO" id="GO:0000155">
    <property type="term" value="F:phosphorelay sensor kinase activity"/>
    <property type="evidence" value="ECO:0007669"/>
    <property type="project" value="InterPro"/>
</dbReference>
<dbReference type="SUPFAM" id="SSF55874">
    <property type="entry name" value="ATPase domain of HSP90 chaperone/DNA topoisomerase II/histidine kinase"/>
    <property type="match status" value="1"/>
</dbReference>
<evidence type="ECO:0000259" key="2">
    <source>
        <dbReference type="Pfam" id="PF06580"/>
    </source>
</evidence>
<dbReference type="Proteomes" id="UP000228535">
    <property type="component" value="Unassembled WGS sequence"/>
</dbReference>
<feature type="transmembrane region" description="Helical" evidence="1">
    <location>
        <begin position="95"/>
        <end position="117"/>
    </location>
</feature>
<keyword evidence="1" id="KW-0472">Membrane</keyword>
<dbReference type="Gene3D" id="3.30.565.10">
    <property type="entry name" value="Histidine kinase-like ATPase, C-terminal domain"/>
    <property type="match status" value="1"/>
</dbReference>
<dbReference type="InterPro" id="IPR036890">
    <property type="entry name" value="HATPase_C_sf"/>
</dbReference>
<keyword evidence="1" id="KW-1133">Transmembrane helix</keyword>
<name>A0A2M9BSM6_9BACT</name>
<sequence length="400" mass="44450">MKKTMLPTQTGGLSWALRAVDQHRGLRHGLFWLADTGFLLWLFLGVHTLTINPALALRDALLHVVGMHLPATYALLYGVLPVLWAEPPRRGRFGLLLALWFWLALVLTYAFRFFVLVPLRTGATSAFPDFHVVMATGSHMPLLLIAGVAACLRVYRQWRQREQANAELTRQNYQAELQLLQAQIHPHFLFNTLNNLYALTLKQSDQAPAVVERLTGLLHFVVEQGSAPTVALAEEVTLLRNYVALEQLRYGPRLTLRFEAADMPAAGRIAPLLLLPLVENAFKHGPAEQVGSARISLIMSVQGAWFSCLVMNSKNAESPPRSGAAGIGLRNVRQRLQLLYPQRHQLTIEAHDDTFTVRLRLELPELLAAPAEEPARKPAAGRIAAPLSGRPAPIVSSWLQ</sequence>
<dbReference type="RefSeq" id="WP_100336580.1">
    <property type="nucleotide sequence ID" value="NZ_PGFA01000001.1"/>
</dbReference>
<proteinExistence type="predicted"/>
<keyword evidence="1" id="KW-0812">Transmembrane</keyword>
<dbReference type="PANTHER" id="PTHR34220">
    <property type="entry name" value="SENSOR HISTIDINE KINASE YPDA"/>
    <property type="match status" value="1"/>
</dbReference>
<organism evidence="3 4">
    <name type="scientific">Hymenobacter chitinivorans DSM 11115</name>
    <dbReference type="NCBI Taxonomy" id="1121954"/>
    <lineage>
        <taxon>Bacteria</taxon>
        <taxon>Pseudomonadati</taxon>
        <taxon>Bacteroidota</taxon>
        <taxon>Cytophagia</taxon>
        <taxon>Cytophagales</taxon>
        <taxon>Hymenobacteraceae</taxon>
        <taxon>Hymenobacter</taxon>
    </lineage>
</organism>
<evidence type="ECO:0000313" key="3">
    <source>
        <dbReference type="EMBL" id="PJJ60956.1"/>
    </source>
</evidence>
<dbReference type="PANTHER" id="PTHR34220:SF7">
    <property type="entry name" value="SENSOR HISTIDINE KINASE YPDA"/>
    <property type="match status" value="1"/>
</dbReference>
<accession>A0A2M9BSM6</accession>
<dbReference type="Pfam" id="PF06580">
    <property type="entry name" value="His_kinase"/>
    <property type="match status" value="1"/>
</dbReference>
<keyword evidence="3" id="KW-0418">Kinase</keyword>
<feature type="transmembrane region" description="Helical" evidence="1">
    <location>
        <begin position="137"/>
        <end position="155"/>
    </location>
</feature>
<feature type="transmembrane region" description="Helical" evidence="1">
    <location>
        <begin position="61"/>
        <end position="83"/>
    </location>
</feature>
<keyword evidence="4" id="KW-1185">Reference proteome</keyword>
<keyword evidence="3" id="KW-0808">Transferase</keyword>
<dbReference type="AlphaFoldDB" id="A0A2M9BSM6"/>